<feature type="transmembrane region" description="Helical" evidence="2">
    <location>
        <begin position="156"/>
        <end position="177"/>
    </location>
</feature>
<dbReference type="RefSeq" id="WP_243012017.1">
    <property type="nucleotide sequence ID" value="NZ_JALGAR010000002.1"/>
</dbReference>
<protein>
    <submittedName>
        <fullName evidence="3">Uncharacterized protein</fullName>
    </submittedName>
</protein>
<keyword evidence="2" id="KW-1133">Transmembrane helix</keyword>
<feature type="region of interest" description="Disordered" evidence="1">
    <location>
        <begin position="1"/>
        <end position="31"/>
    </location>
</feature>
<evidence type="ECO:0000256" key="1">
    <source>
        <dbReference type="SAM" id="MobiDB-lite"/>
    </source>
</evidence>
<keyword evidence="2" id="KW-0812">Transmembrane</keyword>
<gene>
    <name evidence="3" type="ORF">MQH31_10615</name>
</gene>
<reference evidence="3" key="1">
    <citation type="submission" date="2022-03" db="EMBL/GenBank/DDBJ databases">
        <title>Cryobacterium sp. nov. strain ZS14-85, isolated from Antarctic soil.</title>
        <authorList>
            <person name="Li J."/>
            <person name="Niu G."/>
        </authorList>
    </citation>
    <scope>NUCLEOTIDE SEQUENCE</scope>
    <source>
        <strain evidence="3">ZS14-85</strain>
    </source>
</reference>
<sequence length="269" mass="28912">MTQPATAPTDGDPDGPRGNRGVRDADNPAGATRAEIARRLRLEAAAMDPYAVVLTSLEDGIGRWLELGTGEHTRVAFAESAEYIYPKQVEARGSTNATAVEFMVENAAGDERRAGRPYTVAMGDRFRLATDVQVFEWIDASLNVGRSSERPPFKRLVMWWLVSAVATVATISLYALADVGANAGGYLGVIAGALAIVFGASATIQWNVRSSVRDRRAAFATWQVARDAQLSVIYARERVDPEAPEAVVDDDTPPLPEPSGSPDGRMPPL</sequence>
<feature type="compositionally biased region" description="Basic and acidic residues" evidence="1">
    <location>
        <begin position="14"/>
        <end position="26"/>
    </location>
</feature>
<evidence type="ECO:0000313" key="4">
    <source>
        <dbReference type="Proteomes" id="UP001165341"/>
    </source>
</evidence>
<dbReference type="EMBL" id="JALGAR010000002">
    <property type="protein sequence ID" value="MCI4658259.1"/>
    <property type="molecule type" value="Genomic_DNA"/>
</dbReference>
<organism evidence="3 4">
    <name type="scientific">Cryobacterium zhongshanensis</name>
    <dbReference type="NCBI Taxonomy" id="2928153"/>
    <lineage>
        <taxon>Bacteria</taxon>
        <taxon>Bacillati</taxon>
        <taxon>Actinomycetota</taxon>
        <taxon>Actinomycetes</taxon>
        <taxon>Micrococcales</taxon>
        <taxon>Microbacteriaceae</taxon>
        <taxon>Cryobacterium</taxon>
    </lineage>
</organism>
<keyword evidence="4" id="KW-1185">Reference proteome</keyword>
<feature type="compositionally biased region" description="Pro residues" evidence="1">
    <location>
        <begin position="253"/>
        <end position="269"/>
    </location>
</feature>
<feature type="transmembrane region" description="Helical" evidence="2">
    <location>
        <begin position="183"/>
        <end position="206"/>
    </location>
</feature>
<evidence type="ECO:0000256" key="2">
    <source>
        <dbReference type="SAM" id="Phobius"/>
    </source>
</evidence>
<feature type="compositionally biased region" description="Low complexity" evidence="1">
    <location>
        <begin position="1"/>
        <end position="10"/>
    </location>
</feature>
<feature type="region of interest" description="Disordered" evidence="1">
    <location>
        <begin position="242"/>
        <end position="269"/>
    </location>
</feature>
<proteinExistence type="predicted"/>
<evidence type="ECO:0000313" key="3">
    <source>
        <dbReference type="EMBL" id="MCI4658259.1"/>
    </source>
</evidence>
<dbReference type="AlphaFoldDB" id="A0AA41QVL1"/>
<dbReference type="Proteomes" id="UP001165341">
    <property type="component" value="Unassembled WGS sequence"/>
</dbReference>
<name>A0AA41QVL1_9MICO</name>
<accession>A0AA41QVL1</accession>
<keyword evidence="2" id="KW-0472">Membrane</keyword>
<comment type="caution">
    <text evidence="3">The sequence shown here is derived from an EMBL/GenBank/DDBJ whole genome shotgun (WGS) entry which is preliminary data.</text>
</comment>